<dbReference type="Proteomes" id="UP000811619">
    <property type="component" value="Unassembled WGS sequence"/>
</dbReference>
<feature type="region of interest" description="Disordered" evidence="1">
    <location>
        <begin position="25"/>
        <end position="75"/>
    </location>
</feature>
<name>A0A8K0J7L9_9HYPO</name>
<organism evidence="2 3">
    <name type="scientific">Claviceps africana</name>
    <dbReference type="NCBI Taxonomy" id="83212"/>
    <lineage>
        <taxon>Eukaryota</taxon>
        <taxon>Fungi</taxon>
        <taxon>Dikarya</taxon>
        <taxon>Ascomycota</taxon>
        <taxon>Pezizomycotina</taxon>
        <taxon>Sordariomycetes</taxon>
        <taxon>Hypocreomycetidae</taxon>
        <taxon>Hypocreales</taxon>
        <taxon>Clavicipitaceae</taxon>
        <taxon>Claviceps</taxon>
    </lineage>
</organism>
<keyword evidence="3" id="KW-1185">Reference proteome</keyword>
<dbReference type="AlphaFoldDB" id="A0A8K0J7L9"/>
<feature type="compositionally biased region" description="Basic and acidic residues" evidence="1">
    <location>
        <begin position="41"/>
        <end position="63"/>
    </location>
</feature>
<gene>
    <name evidence="2" type="ORF">E4U42_002688</name>
</gene>
<proteinExistence type="predicted"/>
<comment type="caution">
    <text evidence="2">The sequence shown here is derived from an EMBL/GenBank/DDBJ whole genome shotgun (WGS) entry which is preliminary data.</text>
</comment>
<evidence type="ECO:0000313" key="2">
    <source>
        <dbReference type="EMBL" id="KAG5927006.1"/>
    </source>
</evidence>
<sequence length="96" mass="10412">MPSSPAGAWIQLEPDGWGERGDCMAADRDGKPASLKTLSRRAAEAVRRSSDTRGKVGMERLDMTKAPTRKSMKSKPPCDVLLSLCLRSDLVLLVLA</sequence>
<evidence type="ECO:0000313" key="3">
    <source>
        <dbReference type="Proteomes" id="UP000811619"/>
    </source>
</evidence>
<dbReference type="EMBL" id="SRPY01000218">
    <property type="protein sequence ID" value="KAG5927006.1"/>
    <property type="molecule type" value="Genomic_DNA"/>
</dbReference>
<accession>A0A8K0J7L9</accession>
<evidence type="ECO:0000256" key="1">
    <source>
        <dbReference type="SAM" id="MobiDB-lite"/>
    </source>
</evidence>
<reference evidence="2" key="1">
    <citation type="journal article" date="2020" name="bioRxiv">
        <title>Whole genome comparisons of ergot fungi reveals the divergence and evolution of species within the genus Claviceps are the result of varying mechanisms driving genome evolution and host range expansion.</title>
        <authorList>
            <person name="Wyka S.A."/>
            <person name="Mondo S.J."/>
            <person name="Liu M."/>
            <person name="Dettman J."/>
            <person name="Nalam V."/>
            <person name="Broders K.D."/>
        </authorList>
    </citation>
    <scope>NUCLEOTIDE SEQUENCE</scope>
    <source>
        <strain evidence="2">CCC 489</strain>
    </source>
</reference>
<protein>
    <submittedName>
        <fullName evidence="2">Uncharacterized protein</fullName>
    </submittedName>
</protein>